<feature type="region of interest" description="Disordered" evidence="1">
    <location>
        <begin position="1"/>
        <end position="35"/>
    </location>
</feature>
<dbReference type="OrthoDB" id="415069at2759"/>
<organism evidence="3">
    <name type="scientific">Cladocopium goreaui</name>
    <dbReference type="NCBI Taxonomy" id="2562237"/>
    <lineage>
        <taxon>Eukaryota</taxon>
        <taxon>Sar</taxon>
        <taxon>Alveolata</taxon>
        <taxon>Dinophyceae</taxon>
        <taxon>Suessiales</taxon>
        <taxon>Symbiodiniaceae</taxon>
        <taxon>Cladocopium</taxon>
    </lineage>
</organism>
<reference evidence="3" key="1">
    <citation type="submission" date="2022-10" db="EMBL/GenBank/DDBJ databases">
        <authorList>
            <person name="Chen Y."/>
            <person name="Dougan E. K."/>
            <person name="Chan C."/>
            <person name="Rhodes N."/>
            <person name="Thang M."/>
        </authorList>
    </citation>
    <scope>NUCLEOTIDE SEQUENCE</scope>
</reference>
<evidence type="ECO:0000256" key="2">
    <source>
        <dbReference type="SAM" id="Phobius"/>
    </source>
</evidence>
<evidence type="ECO:0000313" key="5">
    <source>
        <dbReference type="Proteomes" id="UP001152797"/>
    </source>
</evidence>
<dbReference type="AlphaFoldDB" id="A0A9P1CQN5"/>
<evidence type="ECO:0000313" key="3">
    <source>
        <dbReference type="EMBL" id="CAI3995740.1"/>
    </source>
</evidence>
<feature type="transmembrane region" description="Helical" evidence="2">
    <location>
        <begin position="47"/>
        <end position="74"/>
    </location>
</feature>
<proteinExistence type="predicted"/>
<dbReference type="EMBL" id="CAMXCT010002112">
    <property type="protein sequence ID" value="CAI3995740.1"/>
    <property type="molecule type" value="Genomic_DNA"/>
</dbReference>
<protein>
    <submittedName>
        <fullName evidence="3">Uncharacterized protein</fullName>
    </submittedName>
</protein>
<feature type="compositionally biased region" description="Basic and acidic residues" evidence="1">
    <location>
        <begin position="1"/>
        <end position="10"/>
    </location>
</feature>
<accession>A0A9P1CQN5</accession>
<dbReference type="EMBL" id="CAMXCT030002112">
    <property type="protein sequence ID" value="CAL4783052.1"/>
    <property type="molecule type" value="Genomic_DNA"/>
</dbReference>
<keyword evidence="2" id="KW-0472">Membrane</keyword>
<gene>
    <name evidence="3" type="ORF">C1SCF055_LOCUS22268</name>
</gene>
<comment type="caution">
    <text evidence="3">The sequence shown here is derived from an EMBL/GenBank/DDBJ whole genome shotgun (WGS) entry which is preliminary data.</text>
</comment>
<dbReference type="Proteomes" id="UP001152797">
    <property type="component" value="Unassembled WGS sequence"/>
</dbReference>
<dbReference type="InterPro" id="IPR029063">
    <property type="entry name" value="SAM-dependent_MTases_sf"/>
</dbReference>
<reference evidence="4 5" key="2">
    <citation type="submission" date="2024-05" db="EMBL/GenBank/DDBJ databases">
        <authorList>
            <person name="Chen Y."/>
            <person name="Shah S."/>
            <person name="Dougan E. K."/>
            <person name="Thang M."/>
            <person name="Chan C."/>
        </authorList>
    </citation>
    <scope>NUCLEOTIDE SEQUENCE [LARGE SCALE GENOMIC DNA]</scope>
</reference>
<keyword evidence="5" id="KW-1185">Reference proteome</keyword>
<dbReference type="SUPFAM" id="SSF53335">
    <property type="entry name" value="S-adenosyl-L-methionine-dependent methyltransferases"/>
    <property type="match status" value="1"/>
</dbReference>
<feature type="compositionally biased region" description="Polar residues" evidence="1">
    <location>
        <begin position="11"/>
        <end position="20"/>
    </location>
</feature>
<sequence>MHSRRGDPSRRNNAPRSPTSPADAELGDLEAEKDEPRKRQRWSVRTWILSLAACLLLLFLFSIKVEFGFGYVFAQCVFKAYHPLDEYRKSGDIYPSVSAILEKAPKGWGSVDFPTDKASLHNYTQIYDVLLAPYQHTARNVLEIGIKKGGSMKLWREFFDASAFIYGMDIDPSCPTFTRDAHMKSIILDTNVRKDVEAAVGDLRFDIIVDDGCHTNTCIWNSWKALFPSLEPHGVYLVEDYPKFRVESSWADGKIAMDFHG</sequence>
<evidence type="ECO:0000256" key="1">
    <source>
        <dbReference type="SAM" id="MobiDB-lite"/>
    </source>
</evidence>
<name>A0A9P1CQN5_9DINO</name>
<dbReference type="Gene3D" id="3.40.50.150">
    <property type="entry name" value="Vaccinia Virus protein VP39"/>
    <property type="match status" value="1"/>
</dbReference>
<keyword evidence="2" id="KW-1133">Transmembrane helix</keyword>
<evidence type="ECO:0000313" key="4">
    <source>
        <dbReference type="EMBL" id="CAL4783052.1"/>
    </source>
</evidence>
<keyword evidence="2" id="KW-0812">Transmembrane</keyword>
<dbReference type="EMBL" id="CAMXCT020002112">
    <property type="protein sequence ID" value="CAL1149115.1"/>
    <property type="molecule type" value="Genomic_DNA"/>
</dbReference>